<gene>
    <name evidence="2" type="ORF">LARV_02662</name>
</gene>
<dbReference type="OrthoDB" id="2871372at2"/>
<feature type="region of interest" description="Disordered" evidence="1">
    <location>
        <begin position="228"/>
        <end position="255"/>
    </location>
</feature>
<dbReference type="RefSeq" id="WP_075074106.1">
    <property type="nucleotide sequence ID" value="NZ_DF967972.1"/>
</dbReference>
<dbReference type="EMBL" id="DF967972">
    <property type="protein sequence ID" value="GAP14883.1"/>
    <property type="molecule type" value="Genomic_DNA"/>
</dbReference>
<reference evidence="2" key="1">
    <citation type="submission" date="2015-07" db="EMBL/GenBank/DDBJ databases">
        <title>Draft Genome Sequences of Anaerolinea thermolimosa IMO-1, Bellilinea caldifistulae GOMI-1, Leptolinea tardivitalis YMTK-2, Levilinea saccharolytica KIBI-1,Longilinea arvoryzae KOME-1, Previously Described as Members of the Anaerolineaceae (Chloroflexi).</title>
        <authorList>
            <person name="Sekiguchi Y."/>
            <person name="Ohashi A."/>
            <person name="Matsuura N."/>
            <person name="Tourlousse M.D."/>
        </authorList>
    </citation>
    <scope>NUCLEOTIDE SEQUENCE [LARGE SCALE GENOMIC DNA]</scope>
    <source>
        <strain evidence="2">KOME-1</strain>
    </source>
</reference>
<feature type="compositionally biased region" description="Basic and acidic residues" evidence="1">
    <location>
        <begin position="246"/>
        <end position="255"/>
    </location>
</feature>
<organism evidence="2">
    <name type="scientific">Longilinea arvoryzae</name>
    <dbReference type="NCBI Taxonomy" id="360412"/>
    <lineage>
        <taxon>Bacteria</taxon>
        <taxon>Bacillati</taxon>
        <taxon>Chloroflexota</taxon>
        <taxon>Anaerolineae</taxon>
        <taxon>Anaerolineales</taxon>
        <taxon>Anaerolineaceae</taxon>
        <taxon>Longilinea</taxon>
    </lineage>
</organism>
<accession>A0A0S7BJV4</accession>
<sequence>MTEDVSQPWEQQDGEPNRWYQRFNAFRLAGPGRSILTVSNAEKALKGRKESKYTPGSWRNAAEKWQWKMRANAWDQHLTDQKEAALEAKWGGEIMQQTEILGRLSEQGRVNPDIFFKRTAVPRLNLEGQPIKDEDGNVMTYEIVDLDWDAVHEYGHLIKKMEQTRYGWKIELQDVQNALIHMGKHRKLFTDNVDLTSNGKPLQSAKELNDDQLREAVGRLGQVSMAFAGRSALPEAGGDAEGSDPEGQRPEDSDA</sequence>
<evidence type="ECO:0000313" key="3">
    <source>
        <dbReference type="Proteomes" id="UP000055060"/>
    </source>
</evidence>
<name>A0A0S7BJV4_9CHLR</name>
<evidence type="ECO:0000313" key="2">
    <source>
        <dbReference type="EMBL" id="GAP14883.1"/>
    </source>
</evidence>
<evidence type="ECO:0008006" key="4">
    <source>
        <dbReference type="Google" id="ProtNLM"/>
    </source>
</evidence>
<evidence type="ECO:0000256" key="1">
    <source>
        <dbReference type="SAM" id="MobiDB-lite"/>
    </source>
</evidence>
<dbReference type="STRING" id="360412.LARV_02662"/>
<protein>
    <recommendedName>
        <fullName evidence="4">Terminase small subunit</fullName>
    </recommendedName>
</protein>
<keyword evidence="3" id="KW-1185">Reference proteome</keyword>
<proteinExistence type="predicted"/>
<dbReference type="AlphaFoldDB" id="A0A0S7BJV4"/>
<dbReference type="Proteomes" id="UP000055060">
    <property type="component" value="Unassembled WGS sequence"/>
</dbReference>